<feature type="region of interest" description="Disordered" evidence="3">
    <location>
        <begin position="20"/>
        <end position="45"/>
    </location>
</feature>
<dbReference type="InterPro" id="IPR001650">
    <property type="entry name" value="Helicase_C-like"/>
</dbReference>
<evidence type="ECO:0000259" key="5">
    <source>
        <dbReference type="PROSITE" id="PS51194"/>
    </source>
</evidence>
<dbReference type="PANTHER" id="PTHR47835">
    <property type="entry name" value="HFM1, ATP DEPENDENT DNA HELICASE HOMOLOG"/>
    <property type="match status" value="1"/>
</dbReference>
<dbReference type="GO" id="GO:0016787">
    <property type="term" value="F:hydrolase activity"/>
    <property type="evidence" value="ECO:0007669"/>
    <property type="project" value="UniProtKB-KW"/>
</dbReference>
<dbReference type="InterPro" id="IPR052247">
    <property type="entry name" value="Meiotic_Crossover_Helicase"/>
</dbReference>
<evidence type="ECO:0008006" key="8">
    <source>
        <dbReference type="Google" id="ProtNLM"/>
    </source>
</evidence>
<keyword evidence="1" id="KW-0547">Nucleotide-binding</keyword>
<evidence type="ECO:0000256" key="1">
    <source>
        <dbReference type="ARBA" id="ARBA00022741"/>
    </source>
</evidence>
<dbReference type="PANTHER" id="PTHR47835:SF3">
    <property type="entry name" value="HELICASE FOR MEIOSIS 1"/>
    <property type="match status" value="1"/>
</dbReference>
<evidence type="ECO:0000313" key="6">
    <source>
        <dbReference type="EMBL" id="PVU88581.1"/>
    </source>
</evidence>
<dbReference type="Pfam" id="PF00270">
    <property type="entry name" value="DEAD"/>
    <property type="match status" value="1"/>
</dbReference>
<dbReference type="Pfam" id="PF00271">
    <property type="entry name" value="Helicase_C"/>
    <property type="match status" value="1"/>
</dbReference>
<keyword evidence="7" id="KW-1185">Reference proteome</keyword>
<name>A0A2T9Y8B2_9FUNG</name>
<reference evidence="6 7" key="1">
    <citation type="journal article" date="2018" name="MBio">
        <title>Comparative Genomics Reveals the Core Gene Toolbox for the Fungus-Insect Symbiosis.</title>
        <authorList>
            <person name="Wang Y."/>
            <person name="Stata M."/>
            <person name="Wang W."/>
            <person name="Stajich J.E."/>
            <person name="White M.M."/>
            <person name="Moncalvo J.M."/>
        </authorList>
    </citation>
    <scope>NUCLEOTIDE SEQUENCE [LARGE SCALE GENOMIC DNA]</scope>
    <source>
        <strain evidence="6 7">AUS-77-4</strain>
    </source>
</reference>
<feature type="domain" description="Helicase C-terminal" evidence="5">
    <location>
        <begin position="378"/>
        <end position="556"/>
    </location>
</feature>
<dbReference type="Gene3D" id="3.40.50.300">
    <property type="entry name" value="P-loop containing nucleotide triphosphate hydrolases"/>
    <property type="match status" value="2"/>
</dbReference>
<protein>
    <recommendedName>
        <fullName evidence="8">P-loop containing nucleoside triphosphate hydrolase protein</fullName>
    </recommendedName>
</protein>
<feature type="domain" description="Helicase ATP-binding" evidence="4">
    <location>
        <begin position="165"/>
        <end position="339"/>
    </location>
</feature>
<dbReference type="InterPro" id="IPR014001">
    <property type="entry name" value="Helicase_ATP-bd"/>
</dbReference>
<dbReference type="PROSITE" id="PS51194">
    <property type="entry name" value="HELICASE_CTER"/>
    <property type="match status" value="1"/>
</dbReference>
<evidence type="ECO:0000256" key="2">
    <source>
        <dbReference type="ARBA" id="ARBA00022840"/>
    </source>
</evidence>
<dbReference type="Proteomes" id="UP000245699">
    <property type="component" value="Unassembled WGS sequence"/>
</dbReference>
<dbReference type="SMART" id="SM00487">
    <property type="entry name" value="DEXDc"/>
    <property type="match status" value="1"/>
</dbReference>
<comment type="caution">
    <text evidence="6">The sequence shown here is derived from an EMBL/GenBank/DDBJ whole genome shotgun (WGS) entry which is preliminary data.</text>
</comment>
<evidence type="ECO:0000256" key="3">
    <source>
        <dbReference type="SAM" id="MobiDB-lite"/>
    </source>
</evidence>
<dbReference type="PROSITE" id="PS51192">
    <property type="entry name" value="HELICASE_ATP_BIND_1"/>
    <property type="match status" value="1"/>
</dbReference>
<dbReference type="SUPFAM" id="SSF52540">
    <property type="entry name" value="P-loop containing nucleoside triphosphate hydrolases"/>
    <property type="match status" value="1"/>
</dbReference>
<dbReference type="OrthoDB" id="5575at2759"/>
<accession>A0A2T9Y8B2</accession>
<dbReference type="GO" id="GO:0005524">
    <property type="term" value="F:ATP binding"/>
    <property type="evidence" value="ECO:0007669"/>
    <property type="project" value="UniProtKB-KW"/>
</dbReference>
<dbReference type="SMART" id="SM00490">
    <property type="entry name" value="HELICc"/>
    <property type="match status" value="1"/>
</dbReference>
<organism evidence="6 7">
    <name type="scientific">Furculomyces boomerangus</name>
    <dbReference type="NCBI Taxonomy" id="61424"/>
    <lineage>
        <taxon>Eukaryota</taxon>
        <taxon>Fungi</taxon>
        <taxon>Fungi incertae sedis</taxon>
        <taxon>Zoopagomycota</taxon>
        <taxon>Kickxellomycotina</taxon>
        <taxon>Harpellomycetes</taxon>
        <taxon>Harpellales</taxon>
        <taxon>Harpellaceae</taxon>
        <taxon>Furculomyces</taxon>
    </lineage>
</organism>
<evidence type="ECO:0000313" key="7">
    <source>
        <dbReference type="Proteomes" id="UP000245699"/>
    </source>
</evidence>
<proteinExistence type="predicted"/>
<dbReference type="InterPro" id="IPR027417">
    <property type="entry name" value="P-loop_NTPase"/>
</dbReference>
<dbReference type="CDD" id="cd18795">
    <property type="entry name" value="SF2_C_Ski2"/>
    <property type="match status" value="1"/>
</dbReference>
<dbReference type="STRING" id="61424.A0A2T9Y8B2"/>
<keyword evidence="2" id="KW-0067">ATP-binding</keyword>
<gene>
    <name evidence="6" type="ORF">BB559_005515</name>
</gene>
<dbReference type="GO" id="GO:0043138">
    <property type="term" value="F:3'-5' DNA helicase activity"/>
    <property type="evidence" value="ECO:0007669"/>
    <property type="project" value="UniProtKB-EC"/>
</dbReference>
<feature type="compositionally biased region" description="Polar residues" evidence="3">
    <location>
        <begin position="20"/>
        <end position="35"/>
    </location>
</feature>
<dbReference type="EMBL" id="MBFT01000610">
    <property type="protein sequence ID" value="PVU88581.1"/>
    <property type="molecule type" value="Genomic_DNA"/>
</dbReference>
<evidence type="ECO:0000259" key="4">
    <source>
        <dbReference type="PROSITE" id="PS51192"/>
    </source>
</evidence>
<dbReference type="GO" id="GO:0003676">
    <property type="term" value="F:nucleic acid binding"/>
    <property type="evidence" value="ECO:0007669"/>
    <property type="project" value="InterPro"/>
</dbReference>
<sequence>MDDFEIDLAEIELLESYFQSNNPIPQKPPQFSHNPPSDVYKHPIPNSRSLSQQALLNSNTHPSFSGVHNSRINTSNSEPSTHPFHHYNLHNINTRVSTNQQTPLHLYHSPTPILSQNANVNQISGQKNNPYIQNIGLIPTDTIDPKFLPVLNYNHFNRIQSECFEVAYNSLQNFVLGAPTGSGKTGVMELSFFRMLSQPNNTNKKAIYIAPLKALCSERFKDWSNRFSKIGIESVELTGDSDDVSSYTMSKSTLVIATPEKWDVYSRKWKKKPNHMKNYELLMIDEIHTLQEPRGSVIEVIVNRMKEINNNIRIVAVSATISNIQDISNWIGNNDPNKNNSKTPAHIFRFGDDYRSVPIKKIVLGYNETRNPFIFQKNLDYKAGSVIEENSSGRPALVFCCTRKAAMDLCINLSKYPFKCYNMTKVVLNDKERAFNDKKLLECVKKGIAFHHAGLDGSDRQLVEKLYIDGKISVICTTSTLSVGVNLPAHLVVIKGTMGYNQTSFEEYSRLVMLQMIGRAGRPQFDKFGVVVVMTSKRNKDKYENMLGDGETIESS</sequence>
<dbReference type="AlphaFoldDB" id="A0A2T9Y8B2"/>
<dbReference type="InterPro" id="IPR011545">
    <property type="entry name" value="DEAD/DEAH_box_helicase_dom"/>
</dbReference>